<dbReference type="EMBL" id="JACCCV010000001">
    <property type="protein sequence ID" value="NYF52125.1"/>
    <property type="molecule type" value="Genomic_DNA"/>
</dbReference>
<dbReference type="GO" id="GO:0005507">
    <property type="term" value="F:copper ion binding"/>
    <property type="evidence" value="ECO:0007669"/>
    <property type="project" value="InterPro"/>
</dbReference>
<comment type="caution">
    <text evidence="2">The sequence shown here is derived from an EMBL/GenBank/DDBJ whole genome shotgun (WGS) entry which is preliminary data.</text>
</comment>
<name>A0A7Y9TAA4_9BACT</name>
<feature type="domain" description="Plastocyanin-like" evidence="1">
    <location>
        <begin position="31"/>
        <end position="87"/>
    </location>
</feature>
<evidence type="ECO:0000259" key="1">
    <source>
        <dbReference type="Pfam" id="PF07732"/>
    </source>
</evidence>
<sequence>MAVGSFALSGAAAAAPDVTLEIAPYTLEASPKHEIRTVAYNGEIPGPLFRMREKETQSVEIRNLTKDSEVVHWHGLYLPPDIDGAMEEGTPIEGN</sequence>
<dbReference type="AlphaFoldDB" id="A0A7Y9TAA4"/>
<dbReference type="Proteomes" id="UP000534186">
    <property type="component" value="Unassembled WGS sequence"/>
</dbReference>
<dbReference type="Pfam" id="PF07732">
    <property type="entry name" value="Cu-oxidase_3"/>
    <property type="match status" value="1"/>
</dbReference>
<protein>
    <submittedName>
        <fullName evidence="2">FtsP/CotA-like multicopper oxidase with cupredoxin domain</fullName>
    </submittedName>
</protein>
<dbReference type="SUPFAM" id="SSF49503">
    <property type="entry name" value="Cupredoxins"/>
    <property type="match status" value="1"/>
</dbReference>
<evidence type="ECO:0000313" key="2">
    <source>
        <dbReference type="EMBL" id="NYF52125.1"/>
    </source>
</evidence>
<reference evidence="2 3" key="1">
    <citation type="submission" date="2020-07" db="EMBL/GenBank/DDBJ databases">
        <title>Genomic Encyclopedia of Type Strains, Phase IV (KMG-V): Genome sequencing to study the core and pangenomes of soil and plant-associated prokaryotes.</title>
        <authorList>
            <person name="Whitman W."/>
        </authorList>
    </citation>
    <scope>NUCLEOTIDE SEQUENCE [LARGE SCALE GENOMIC DNA]</scope>
    <source>
        <strain evidence="2 3">M8UP30</strain>
    </source>
</reference>
<organism evidence="2 3">
    <name type="scientific">Tunturiibacter lichenicola</name>
    <dbReference type="NCBI Taxonomy" id="2051959"/>
    <lineage>
        <taxon>Bacteria</taxon>
        <taxon>Pseudomonadati</taxon>
        <taxon>Acidobacteriota</taxon>
        <taxon>Terriglobia</taxon>
        <taxon>Terriglobales</taxon>
        <taxon>Acidobacteriaceae</taxon>
        <taxon>Tunturiibacter</taxon>
    </lineage>
</organism>
<dbReference type="InterPro" id="IPR011707">
    <property type="entry name" value="Cu-oxidase-like_N"/>
</dbReference>
<accession>A0A7Y9TAA4</accession>
<dbReference type="Gene3D" id="2.60.40.420">
    <property type="entry name" value="Cupredoxins - blue copper proteins"/>
    <property type="match status" value="1"/>
</dbReference>
<proteinExistence type="predicted"/>
<evidence type="ECO:0000313" key="3">
    <source>
        <dbReference type="Proteomes" id="UP000534186"/>
    </source>
</evidence>
<gene>
    <name evidence="2" type="ORF">HDF12_002490</name>
</gene>
<dbReference type="InterPro" id="IPR008972">
    <property type="entry name" value="Cupredoxin"/>
</dbReference>